<dbReference type="CDD" id="cd22976">
    <property type="entry name" value="DD_EFCAB10"/>
    <property type="match status" value="1"/>
</dbReference>
<reference evidence="2" key="1">
    <citation type="submission" date="2021-06" db="EMBL/GenBank/DDBJ databases">
        <authorList>
            <consortium name="Wellcome Sanger Institute Data Sharing"/>
        </authorList>
    </citation>
    <scope>NUCLEOTIDE SEQUENCE [LARGE SCALE GENOMIC DNA]</scope>
</reference>
<dbReference type="InterPro" id="IPR056587">
    <property type="entry name" value="EF_EFCAB10_C"/>
</dbReference>
<dbReference type="Pfam" id="PF24548">
    <property type="entry name" value="EF_EFCAB10_C"/>
    <property type="match status" value="1"/>
</dbReference>
<dbReference type="InterPro" id="IPR039879">
    <property type="entry name" value="EFC10"/>
</dbReference>
<dbReference type="PANTHER" id="PTHR21847:SF1">
    <property type="entry name" value="EF-HAND CALCIUM-BINDING DOMAIN-CONTAINING PROTEIN 10"/>
    <property type="match status" value="1"/>
</dbReference>
<keyword evidence="3" id="KW-1185">Reference proteome</keyword>
<reference evidence="2" key="2">
    <citation type="submission" date="2025-08" db="UniProtKB">
        <authorList>
            <consortium name="Ensembl"/>
        </authorList>
    </citation>
    <scope>IDENTIFICATION</scope>
</reference>
<sequence>MATPRELGATQYIEQHKIMELLDSITSMLLFHRPERPVEFLIGHLEKLKAARAASSGYPCLFDDSNLNSVYGILDPTKQGYITVNQYKKALSTLGIHQYNDLPQGADVNRVSQETFLKEAMEGLKRTSSFE</sequence>
<dbReference type="Ensembl" id="ENSECRT00000004891.1">
    <property type="protein sequence ID" value="ENSECRP00000004808.1"/>
    <property type="gene ID" value="ENSECRG00000003263.1"/>
</dbReference>
<dbReference type="OrthoDB" id="10260455at2759"/>
<evidence type="ECO:0000313" key="3">
    <source>
        <dbReference type="Proteomes" id="UP000694620"/>
    </source>
</evidence>
<dbReference type="GeneTree" id="ENSGT00940000154487"/>
<proteinExistence type="predicted"/>
<reference evidence="2" key="3">
    <citation type="submission" date="2025-09" db="UniProtKB">
        <authorList>
            <consortium name="Ensembl"/>
        </authorList>
    </citation>
    <scope>IDENTIFICATION</scope>
</reference>
<protein>
    <submittedName>
        <fullName evidence="2">EF-hand calcium binding domain 10</fullName>
    </submittedName>
</protein>
<accession>A0A8C4RPQ1</accession>
<dbReference type="Gene3D" id="1.20.890.10">
    <property type="entry name" value="cAMP-dependent protein kinase regulatory subunit, dimerization-anchoring domain"/>
    <property type="match status" value="1"/>
</dbReference>
<organism evidence="2 3">
    <name type="scientific">Erpetoichthys calabaricus</name>
    <name type="common">Rope fish</name>
    <name type="synonym">Calamoichthys calabaricus</name>
    <dbReference type="NCBI Taxonomy" id="27687"/>
    <lineage>
        <taxon>Eukaryota</taxon>
        <taxon>Metazoa</taxon>
        <taxon>Chordata</taxon>
        <taxon>Craniata</taxon>
        <taxon>Vertebrata</taxon>
        <taxon>Euteleostomi</taxon>
        <taxon>Actinopterygii</taxon>
        <taxon>Polypteriformes</taxon>
        <taxon>Polypteridae</taxon>
        <taxon>Erpetoichthys</taxon>
    </lineage>
</organism>
<gene>
    <name evidence="2" type="primary">EFCAB10</name>
    <name evidence="2" type="synonym">si:dkey-42p14.3</name>
</gene>
<dbReference type="SUPFAM" id="SSF47391">
    <property type="entry name" value="Dimerization-anchoring domain of cAMP-dependent PK regulatory subunit"/>
    <property type="match status" value="1"/>
</dbReference>
<dbReference type="PANTHER" id="PTHR21847">
    <property type="entry name" value="EF-HAND CALCIUM-BINDING DOMAIN-CONTAINING PROTEIN 10"/>
    <property type="match status" value="1"/>
</dbReference>
<name>A0A8C4RPQ1_ERPCA</name>
<evidence type="ECO:0000259" key="1">
    <source>
        <dbReference type="Pfam" id="PF24548"/>
    </source>
</evidence>
<dbReference type="AlphaFoldDB" id="A0A8C4RPQ1"/>
<evidence type="ECO:0000313" key="2">
    <source>
        <dbReference type="Ensembl" id="ENSECRP00000004808.1"/>
    </source>
</evidence>
<dbReference type="Proteomes" id="UP000694620">
    <property type="component" value="Chromosome 1"/>
</dbReference>
<dbReference type="InterPro" id="IPR049760">
    <property type="entry name" value="DD_EFCAB10"/>
</dbReference>
<feature type="domain" description="EFCAB10 C-terminal EF-hand" evidence="1">
    <location>
        <begin position="65"/>
        <end position="124"/>
    </location>
</feature>